<feature type="compositionally biased region" description="Low complexity" evidence="5">
    <location>
        <begin position="1006"/>
        <end position="1031"/>
    </location>
</feature>
<dbReference type="Pfam" id="PF16755">
    <property type="entry name" value="Beta-prop_NUP159_NUP214"/>
    <property type="match status" value="1"/>
</dbReference>
<name>A0AAN6GNX9_9BASI</name>
<feature type="compositionally biased region" description="Polar residues" evidence="5">
    <location>
        <begin position="1511"/>
        <end position="1538"/>
    </location>
</feature>
<reference evidence="7" key="1">
    <citation type="journal article" date="2023" name="PhytoFront">
        <title>Draft Genome Resources of Seven Strains of Tilletia horrida, Causal Agent of Kernel Smut of Rice.</title>
        <authorList>
            <person name="Khanal S."/>
            <person name="Antony Babu S."/>
            <person name="Zhou X.G."/>
        </authorList>
    </citation>
    <scope>NUCLEOTIDE SEQUENCE</scope>
    <source>
        <strain evidence="7">TX6</strain>
    </source>
</reference>
<feature type="region of interest" description="Disordered" evidence="5">
    <location>
        <begin position="750"/>
        <end position="837"/>
    </location>
</feature>
<feature type="coiled-coil region" evidence="4">
    <location>
        <begin position="1622"/>
        <end position="1659"/>
    </location>
</feature>
<feature type="compositionally biased region" description="Low complexity" evidence="5">
    <location>
        <begin position="1045"/>
        <end position="1067"/>
    </location>
</feature>
<dbReference type="Gene3D" id="2.130.10.10">
    <property type="entry name" value="YVTN repeat-like/Quinoprotein amine dehydrogenase"/>
    <property type="match status" value="1"/>
</dbReference>
<feature type="coiled-coil region" evidence="4">
    <location>
        <begin position="1689"/>
        <end position="1716"/>
    </location>
</feature>
<feature type="compositionally biased region" description="Polar residues" evidence="5">
    <location>
        <begin position="512"/>
        <end position="521"/>
    </location>
</feature>
<evidence type="ECO:0000259" key="6">
    <source>
        <dbReference type="Pfam" id="PF16755"/>
    </source>
</evidence>
<feature type="region of interest" description="Disordered" evidence="5">
    <location>
        <begin position="505"/>
        <end position="562"/>
    </location>
</feature>
<feature type="region of interest" description="Disordered" evidence="5">
    <location>
        <begin position="1113"/>
        <end position="1250"/>
    </location>
</feature>
<dbReference type="PROSITE" id="PS00678">
    <property type="entry name" value="WD_REPEATS_1"/>
    <property type="match status" value="1"/>
</dbReference>
<feature type="compositionally biased region" description="Polar residues" evidence="5">
    <location>
        <begin position="536"/>
        <end position="551"/>
    </location>
</feature>
<feature type="compositionally biased region" description="Polar residues" evidence="5">
    <location>
        <begin position="1976"/>
        <end position="1989"/>
    </location>
</feature>
<evidence type="ECO:0000256" key="1">
    <source>
        <dbReference type="ARBA" id="ARBA00004123"/>
    </source>
</evidence>
<feature type="compositionally biased region" description="Low complexity" evidence="5">
    <location>
        <begin position="1990"/>
        <end position="2003"/>
    </location>
</feature>
<evidence type="ECO:0000256" key="3">
    <source>
        <dbReference type="ARBA" id="ARBA00023242"/>
    </source>
</evidence>
<feature type="region of interest" description="Disordered" evidence="5">
    <location>
        <begin position="692"/>
        <end position="737"/>
    </location>
</feature>
<feature type="compositionally biased region" description="Basic and acidic residues" evidence="5">
    <location>
        <begin position="1575"/>
        <end position="1586"/>
    </location>
</feature>
<dbReference type="SUPFAM" id="SSF117289">
    <property type="entry name" value="Nucleoporin domain"/>
    <property type="match status" value="1"/>
</dbReference>
<feature type="compositionally biased region" description="Acidic residues" evidence="5">
    <location>
        <begin position="2104"/>
        <end position="2180"/>
    </location>
</feature>
<proteinExistence type="predicted"/>
<feature type="compositionally biased region" description="Low complexity" evidence="5">
    <location>
        <begin position="880"/>
        <end position="895"/>
    </location>
</feature>
<feature type="compositionally biased region" description="Low complexity" evidence="5">
    <location>
        <begin position="1329"/>
        <end position="1347"/>
    </location>
</feature>
<evidence type="ECO:0000256" key="2">
    <source>
        <dbReference type="ARBA" id="ARBA00022448"/>
    </source>
</evidence>
<keyword evidence="2" id="KW-0813">Transport</keyword>
<protein>
    <recommendedName>
        <fullName evidence="6">Nucleoporin Nup159/Nup146 N-terminal domain-containing protein</fullName>
    </recommendedName>
</protein>
<feature type="compositionally biased region" description="Polar residues" evidence="5">
    <location>
        <begin position="980"/>
        <end position="994"/>
    </location>
</feature>
<feature type="compositionally biased region" description="Polar residues" evidence="5">
    <location>
        <begin position="769"/>
        <end position="778"/>
    </location>
</feature>
<gene>
    <name evidence="7" type="ORF">OC846_005131</name>
</gene>
<evidence type="ECO:0000256" key="4">
    <source>
        <dbReference type="SAM" id="Coils"/>
    </source>
</evidence>
<feature type="compositionally biased region" description="Low complexity" evidence="5">
    <location>
        <begin position="1419"/>
        <end position="1430"/>
    </location>
</feature>
<feature type="domain" description="Nucleoporin Nup159/Nup146 N-terminal" evidence="6">
    <location>
        <begin position="41"/>
        <end position="429"/>
    </location>
</feature>
<dbReference type="InterPro" id="IPR019775">
    <property type="entry name" value="WD40_repeat_CS"/>
</dbReference>
<feature type="region of interest" description="Disordered" evidence="5">
    <location>
        <begin position="1948"/>
        <end position="2003"/>
    </location>
</feature>
<feature type="region of interest" description="Disordered" evidence="5">
    <location>
        <begin position="1262"/>
        <end position="1543"/>
    </location>
</feature>
<dbReference type="Proteomes" id="UP001176517">
    <property type="component" value="Unassembled WGS sequence"/>
</dbReference>
<feature type="compositionally biased region" description="Basic and acidic residues" evidence="5">
    <location>
        <begin position="1200"/>
        <end position="1217"/>
    </location>
</feature>
<dbReference type="InterPro" id="IPR039462">
    <property type="entry name" value="Nup159/Nup146_N"/>
</dbReference>
<feature type="compositionally biased region" description="Polar residues" evidence="5">
    <location>
        <begin position="919"/>
        <end position="939"/>
    </location>
</feature>
<dbReference type="PANTHER" id="PTHR34491">
    <property type="entry name" value="A-TYPE INCLUSION PROTEIN, PUTATIVE-RELATED"/>
    <property type="match status" value="1"/>
</dbReference>
<feature type="compositionally biased region" description="Low complexity" evidence="5">
    <location>
        <begin position="724"/>
        <end position="737"/>
    </location>
</feature>
<evidence type="ECO:0000313" key="7">
    <source>
        <dbReference type="EMBL" id="KAK0546772.1"/>
    </source>
</evidence>
<comment type="subcellular location">
    <subcellularLocation>
        <location evidence="1">Nucleus</location>
    </subcellularLocation>
</comment>
<sequence length="2180" mass="224672">MTDLEADEYAADFLTLKELGLDVKIRLSEPLEIPSHDSARNLLAISNEYGLLFAATPSGFVVVDLAELRLAFNSAKRSTKPPLDSPKCAVDVEDAAGSGAMVTFLTVADGETRLLAGLADGRVLIWDIDSFASGAKPPPVLTVNAFEGGQRLIELTPNPSGFPELCAALYAPAQSTSSHSLDAGAARLLDVRSGQWREKELCSNCTALCWSAKGKRIAAGLASGEIQQLTPDGDVKDTIAPPPELSQQGSYHVSDLLWTENESMSVTYSVSSPEPSDDPDHRDELFVILHDTKATPSTTYVKVAMDPAPPFGDSSRAGRRFRAWLRNWNPMKHIIFTASVPSTDVGAIGCLSNQSGPEAWKLLELEETSRPVLPFSSVDNATDTSPFGLALDLTAVEDVDDPTAMARGEDGAKLPPVPVLYIYTNDGVLLGYHVINTEPGAGQYAGVIGKPPKSVSASAVLPQAQQVEEIEPAAAASETKSPNPPVAPEAPKAAIPTFSFGVPEAAEDAPSSMASAEQAVSQPDAPSATTDDRIETNQPAAVSLGASQPTTDDGEPAGSAEDVAAVAPASQATTTGFSFGSGSSTFRVNAFSKPVTTSTATSTTAAPAFGQTSAFGQGTTVNAFSKPVAPSPAPTAFSFGQTSAFSPTSSATAPKPAFGATSAFGQNSPFGASAFGKSSPFGQSALTTSAFGSASPFGKTSESPAASPSSGSTAAKPFSFGTPSQSGGSSAFAAASGSSWLTGTATATKSAFGSGYANGQSPPPVFGERSSSPAQQEQTRSRDQSPASDHLSERSAESEDEESASPAAPSTAAPQASQESEVNADAGAANNVGGADTSFSLAEFGSALGVSQSEKPAAAEKQPNEAVVEQDEAASPPVPETTSAPTPATSEPNASMELPEAGEVTTDEKSEEPPVDVPETQSPASASDTETPSAQQPAPFSSALPKAVAGASKPVGNTTEASNGPGKQPATTAFAFGPGSSKSPGTPATATNATVPGFGQPSAFGQTSTQSAFSTPSAPSTPAPTTSAPAFGQPSAFGQGSTVNAFSKPAASSPAASAPAFGQPSAFGQSSTPSAPKPAFGTFSSFGQTSTFGASAFGKPSAFGQSPALASAFGSSTPIKKTDEVSAGSEAGKPFAFGTATHSGGSSAFAAASGSPSGWLSDKTSAAKPTAFGQGSAMGQSPFTGFGTRTLSSTRQPQESAREQSPESDNVSEKSAESEDEQPAATREATLHTPAPAAVELKKTDATEKTVDKAAPSFSFAGFGAALGGAQPEKQDSKTERNTTPAFGATKASDPVSAFGQKPKAGADGTAEGKPSPFSFGPGGGFGGNAFAKSSVPVASTSSPAPAFGQASEKQTPPVPGPSLFGKAAFAGPSTASPFSFGASSPLAPAAASKSQTSEASSLSTKATTPASHQQPDTSSAANASPAPSSLNTQPAKGFSFGKAPTPSTGLGVLTQSSAGVTASNPAKEPNSSTGVTQKGPSPFSFGPKPVASTAQPTPPAPAPFSRTERTNVFGSNNGQQSIQNGASTAQLQQQMAETNRIGAANEVPQGIASEAQRVFLLTEDELANLKSDAEACGDRLPEKGPSKSSARTFADLSDHSKWSFADIAQMLRLTSELHDDADSLKDEEADLRAQLKILQDQQIKAEVKRQEVDRLLKARSDPALAQELRVHELGPEHQDNRIRLRNGIQSTRTAISELEQTMDQLKKRIQTKKDGKRAIEVPPLDTMQRATRNITRRLQEQLGRLSLLEGELKATKSPVDDDDDVSDDDQDFAFNSKRIKQASSAQLVASRDPFLPPPADPVAVQMRHAQRRAKALKSVFVAAQKVPILNMSSVNPGTNSCDLDKHNEEVQITLARGPVQVSRANHQRKFGSKGLTGSPPLLSNFAGKPTAPPDLALPVSVKQEPTSPVLPSKETPAFPALSFKPPALPSFGTSDFTGFAPLSNDTAFAPGSRNDNASSGHRGIGKSKTRAKAVQLSNVTSGETASFFSPSPSGLNAPAPPASSNFFAAPFAFSAAAQKPTPAPSFSFAKTEPGTSQGFGGSGTSGAQRSFFDWAQPALPKILKASKAEEEAAEQENRGEETSVNDENRPQQRTEGSISQDGGSEDEADGDYEDEGSYQEGDEEDEEWDGEEDEEGDEDYDEEEDGDWQPDEDDAALEEEEEEEEEEGLSAVEEEEEET</sequence>
<accession>A0AAN6GNX9</accession>
<feature type="region of interest" description="Disordered" evidence="5">
    <location>
        <begin position="472"/>
        <end position="492"/>
    </location>
</feature>
<keyword evidence="4" id="KW-0175">Coiled coil</keyword>
<feature type="compositionally biased region" description="Polar residues" evidence="5">
    <location>
        <begin position="1177"/>
        <end position="1199"/>
    </location>
</feature>
<feature type="compositionally biased region" description="Low complexity" evidence="5">
    <location>
        <begin position="804"/>
        <end position="836"/>
    </location>
</feature>
<dbReference type="EMBL" id="JAPDMZ010000181">
    <property type="protein sequence ID" value="KAK0546772.1"/>
    <property type="molecule type" value="Genomic_DNA"/>
</dbReference>
<dbReference type="PANTHER" id="PTHR34491:SF74">
    <property type="entry name" value="DUF4456 DOMAIN-CONTAINING PROTEIN"/>
    <property type="match status" value="1"/>
</dbReference>
<keyword evidence="8" id="KW-1185">Reference proteome</keyword>
<feature type="compositionally biased region" description="Basic and acidic residues" evidence="5">
    <location>
        <begin position="1240"/>
        <end position="1250"/>
    </location>
</feature>
<comment type="caution">
    <text evidence="7">The sequence shown here is derived from an EMBL/GenBank/DDBJ whole genome shotgun (WGS) entry which is preliminary data.</text>
</comment>
<evidence type="ECO:0000256" key="5">
    <source>
        <dbReference type="SAM" id="MobiDB-lite"/>
    </source>
</evidence>
<dbReference type="GO" id="GO:0005634">
    <property type="term" value="C:nucleus"/>
    <property type="evidence" value="ECO:0007669"/>
    <property type="project" value="UniProtKB-SubCell"/>
</dbReference>
<dbReference type="InterPro" id="IPR015943">
    <property type="entry name" value="WD40/YVTN_repeat-like_dom_sf"/>
</dbReference>
<keyword evidence="3" id="KW-0539">Nucleus</keyword>
<organism evidence="7 8">
    <name type="scientific">Tilletia horrida</name>
    <dbReference type="NCBI Taxonomy" id="155126"/>
    <lineage>
        <taxon>Eukaryota</taxon>
        <taxon>Fungi</taxon>
        <taxon>Dikarya</taxon>
        <taxon>Basidiomycota</taxon>
        <taxon>Ustilaginomycotina</taxon>
        <taxon>Exobasidiomycetes</taxon>
        <taxon>Tilletiales</taxon>
        <taxon>Tilletiaceae</taxon>
        <taxon>Tilletia</taxon>
    </lineage>
</organism>
<feature type="compositionally biased region" description="Polar residues" evidence="5">
    <location>
        <begin position="1394"/>
        <end position="1418"/>
    </location>
</feature>
<feature type="region of interest" description="Disordered" evidence="5">
    <location>
        <begin position="849"/>
        <end position="1082"/>
    </location>
</feature>
<feature type="region of interest" description="Disordered" evidence="5">
    <location>
        <begin position="2019"/>
        <end position="2180"/>
    </location>
</feature>
<feature type="compositionally biased region" description="Low complexity" evidence="5">
    <location>
        <begin position="700"/>
        <end position="715"/>
    </location>
</feature>
<feature type="compositionally biased region" description="Basic and acidic residues" evidence="5">
    <location>
        <begin position="2067"/>
        <end position="2093"/>
    </location>
</feature>
<feature type="compositionally biased region" description="Low complexity" evidence="5">
    <location>
        <begin position="1373"/>
        <end position="1393"/>
    </location>
</feature>
<feature type="region of interest" description="Disordered" evidence="5">
    <location>
        <begin position="1575"/>
        <end position="1594"/>
    </location>
</feature>
<feature type="compositionally biased region" description="Low complexity" evidence="5">
    <location>
        <begin position="1136"/>
        <end position="1158"/>
    </location>
</feature>
<evidence type="ECO:0000313" key="8">
    <source>
        <dbReference type="Proteomes" id="UP001176517"/>
    </source>
</evidence>
<feature type="compositionally biased region" description="Polar residues" evidence="5">
    <location>
        <begin position="1446"/>
        <end position="1480"/>
    </location>
</feature>